<dbReference type="AlphaFoldDB" id="A0A143Y8X5"/>
<dbReference type="PANTHER" id="PTHR34874:SF1">
    <property type="entry name" value="PROTEIN YCHN"/>
    <property type="match status" value="1"/>
</dbReference>
<evidence type="ECO:0000313" key="3">
    <source>
        <dbReference type="Proteomes" id="UP000076878"/>
    </source>
</evidence>
<dbReference type="EMBL" id="FNYT01000019">
    <property type="protein sequence ID" value="SEJ61762.1"/>
    <property type="molecule type" value="Genomic_DNA"/>
</dbReference>
<dbReference type="Proteomes" id="UP000199280">
    <property type="component" value="Unassembled WGS sequence"/>
</dbReference>
<dbReference type="SUPFAM" id="SSF75169">
    <property type="entry name" value="DsrEFH-like"/>
    <property type="match status" value="1"/>
</dbReference>
<evidence type="ECO:0000313" key="4">
    <source>
        <dbReference type="Proteomes" id="UP000199280"/>
    </source>
</evidence>
<accession>A0A143Y8X5</accession>
<dbReference type="Pfam" id="PF02635">
    <property type="entry name" value="DsrE"/>
    <property type="match status" value="1"/>
</dbReference>
<evidence type="ECO:0000313" key="1">
    <source>
        <dbReference type="EMBL" id="CZQ84852.1"/>
    </source>
</evidence>
<reference evidence="1 3" key="1">
    <citation type="submission" date="2016-02" db="EMBL/GenBank/DDBJ databases">
        <authorList>
            <person name="Wen L."/>
            <person name="He K."/>
            <person name="Yang H."/>
        </authorList>
    </citation>
    <scope>NUCLEOTIDE SEQUENCE [LARGE SCALE GENOMIC DNA]</scope>
    <source>
        <strain evidence="1">Trichococcus_R210</strain>
    </source>
</reference>
<dbReference type="GO" id="GO:0005829">
    <property type="term" value="C:cytosol"/>
    <property type="evidence" value="ECO:0007669"/>
    <property type="project" value="TreeGrafter"/>
</dbReference>
<proteinExistence type="predicted"/>
<organism evidence="1 3">
    <name type="scientific">Trichococcus ilyis</name>
    <dbReference type="NCBI Taxonomy" id="640938"/>
    <lineage>
        <taxon>Bacteria</taxon>
        <taxon>Bacillati</taxon>
        <taxon>Bacillota</taxon>
        <taxon>Bacilli</taxon>
        <taxon>Lactobacillales</taxon>
        <taxon>Carnobacteriaceae</taxon>
        <taxon>Trichococcus</taxon>
    </lineage>
</organism>
<gene>
    <name evidence="2" type="ORF">SAMN05216375_11948</name>
    <name evidence="1" type="ORF">TR210_400</name>
</gene>
<dbReference type="Proteomes" id="UP000076878">
    <property type="component" value="Unassembled WGS sequence"/>
</dbReference>
<name>A0A143Y8X5_9LACT</name>
<protein>
    <submittedName>
        <fullName evidence="2">Uncharacterized protein involved in oxidation of intracellular sulfur</fullName>
    </submittedName>
</protein>
<dbReference type="STRING" id="640938.TR210_400"/>
<reference evidence="2 4" key="2">
    <citation type="submission" date="2016-10" db="EMBL/GenBank/DDBJ databases">
        <authorList>
            <person name="Varghese N."/>
            <person name="Submissions S."/>
        </authorList>
    </citation>
    <scope>NUCLEOTIDE SEQUENCE [LARGE SCALE GENOMIC DNA]</scope>
    <source>
        <strain evidence="2 4">DSM 22150</strain>
    </source>
</reference>
<dbReference type="InterPro" id="IPR003787">
    <property type="entry name" value="Sulphur_relay_DsrE/F-like"/>
</dbReference>
<dbReference type="RefSeq" id="WP_068621030.1">
    <property type="nucleotide sequence ID" value="NZ_FJNB01000002.1"/>
</dbReference>
<keyword evidence="4" id="KW-1185">Reference proteome</keyword>
<dbReference type="PANTHER" id="PTHR34874">
    <property type="entry name" value="PROTEIN YCHN"/>
    <property type="match status" value="1"/>
</dbReference>
<evidence type="ECO:0000313" key="2">
    <source>
        <dbReference type="EMBL" id="SEJ61762.1"/>
    </source>
</evidence>
<sequence>MKLGIIIETKEYEKSWNAMRFAVTAKKTGHEVKVFLMGEAVEIENMTHEKYDVAAQVQAFAELDGEILACGTCLKSRNMEGSDVCPISTMIDCVQMVEWADKVVTF</sequence>
<dbReference type="Gene3D" id="3.40.1260.10">
    <property type="entry name" value="DsrEFH-like"/>
    <property type="match status" value="1"/>
</dbReference>
<dbReference type="InterPro" id="IPR027396">
    <property type="entry name" value="DsrEFH-like"/>
</dbReference>
<dbReference type="EMBL" id="FJNB01000002">
    <property type="protein sequence ID" value="CZQ84852.1"/>
    <property type="molecule type" value="Genomic_DNA"/>
</dbReference>
<dbReference type="OrthoDB" id="9801500at2"/>